<dbReference type="InterPro" id="IPR003333">
    <property type="entry name" value="CMAS"/>
</dbReference>
<protein>
    <submittedName>
        <fullName evidence="7">Cyclopropane-fatty-acyl-phospholipid synthase</fullName>
    </submittedName>
</protein>
<evidence type="ECO:0000256" key="4">
    <source>
        <dbReference type="ARBA" id="ARBA00022691"/>
    </source>
</evidence>
<keyword evidence="3" id="KW-0808">Transferase</keyword>
<dbReference type="Proteomes" id="UP000231912">
    <property type="component" value="Unassembled WGS sequence"/>
</dbReference>
<dbReference type="Gene3D" id="3.40.50.150">
    <property type="entry name" value="Vaccinia Virus protein VP39"/>
    <property type="match status" value="1"/>
</dbReference>
<evidence type="ECO:0000256" key="2">
    <source>
        <dbReference type="ARBA" id="ARBA00022603"/>
    </source>
</evidence>
<keyword evidence="5" id="KW-0443">Lipid metabolism</keyword>
<evidence type="ECO:0000313" key="8">
    <source>
        <dbReference type="Proteomes" id="UP000231912"/>
    </source>
</evidence>
<dbReference type="GO" id="GO:0032259">
    <property type="term" value="P:methylation"/>
    <property type="evidence" value="ECO:0007669"/>
    <property type="project" value="UniProtKB-KW"/>
</dbReference>
<dbReference type="RefSeq" id="WP_100758917.1">
    <property type="nucleotide sequence ID" value="NZ_NPDT01000003.1"/>
</dbReference>
<dbReference type="GO" id="GO:0008610">
    <property type="term" value="P:lipid biosynthetic process"/>
    <property type="evidence" value="ECO:0007669"/>
    <property type="project" value="InterPro"/>
</dbReference>
<organism evidence="7 8">
    <name type="scientific">Leptospira wolffii</name>
    <dbReference type="NCBI Taxonomy" id="409998"/>
    <lineage>
        <taxon>Bacteria</taxon>
        <taxon>Pseudomonadati</taxon>
        <taxon>Spirochaetota</taxon>
        <taxon>Spirochaetia</taxon>
        <taxon>Leptospirales</taxon>
        <taxon>Leptospiraceae</taxon>
        <taxon>Leptospira</taxon>
    </lineage>
</organism>
<gene>
    <name evidence="7" type="ORF">CH371_11030</name>
</gene>
<evidence type="ECO:0000256" key="5">
    <source>
        <dbReference type="ARBA" id="ARBA00023098"/>
    </source>
</evidence>
<proteinExistence type="inferred from homology"/>
<keyword evidence="2" id="KW-0489">Methyltransferase</keyword>
<comment type="similarity">
    <text evidence="1">Belongs to the CFA/CMAS family.</text>
</comment>
<evidence type="ECO:0000256" key="1">
    <source>
        <dbReference type="ARBA" id="ARBA00010815"/>
    </source>
</evidence>
<comment type="caution">
    <text evidence="7">The sequence shown here is derived from an EMBL/GenBank/DDBJ whole genome shotgun (WGS) entry which is preliminary data.</text>
</comment>
<dbReference type="AlphaFoldDB" id="A0A2M9ZCF9"/>
<evidence type="ECO:0000256" key="6">
    <source>
        <dbReference type="PIRSR" id="PIRSR003085-1"/>
    </source>
</evidence>
<feature type="active site" evidence="6">
    <location>
        <position position="405"/>
    </location>
</feature>
<evidence type="ECO:0000256" key="3">
    <source>
        <dbReference type="ARBA" id="ARBA00022679"/>
    </source>
</evidence>
<dbReference type="InterPro" id="IPR050723">
    <property type="entry name" value="CFA/CMAS"/>
</dbReference>
<dbReference type="SUPFAM" id="SSF53335">
    <property type="entry name" value="S-adenosyl-L-methionine-dependent methyltransferases"/>
    <property type="match status" value="1"/>
</dbReference>
<dbReference type="PANTHER" id="PTHR43667:SF2">
    <property type="entry name" value="FATTY ACID C-METHYL TRANSFERASE"/>
    <property type="match status" value="1"/>
</dbReference>
<dbReference type="Pfam" id="PF02353">
    <property type="entry name" value="CMAS"/>
    <property type="match status" value="1"/>
</dbReference>
<reference evidence="7 8" key="1">
    <citation type="submission" date="2017-07" db="EMBL/GenBank/DDBJ databases">
        <title>Leptospira spp. isolated from tropical soils.</title>
        <authorList>
            <person name="Thibeaux R."/>
            <person name="Iraola G."/>
            <person name="Ferres I."/>
            <person name="Bierque E."/>
            <person name="Girault D."/>
            <person name="Soupe-Gilbert M.-E."/>
            <person name="Picardeau M."/>
            <person name="Goarant C."/>
        </authorList>
    </citation>
    <scope>NUCLEOTIDE SEQUENCE [LARGE SCALE GENOMIC DNA]</scope>
    <source>
        <strain evidence="7 8">FH2-C-A2</strain>
    </source>
</reference>
<accession>A0A2M9ZCF9</accession>
<name>A0A2M9ZCF9_9LEPT</name>
<dbReference type="PANTHER" id="PTHR43667">
    <property type="entry name" value="CYCLOPROPANE-FATTY-ACYL-PHOSPHOLIPID SYNTHASE"/>
    <property type="match status" value="1"/>
</dbReference>
<dbReference type="InterPro" id="IPR029063">
    <property type="entry name" value="SAM-dependent_MTases_sf"/>
</dbReference>
<evidence type="ECO:0000313" key="7">
    <source>
        <dbReference type="EMBL" id="PJZ66042.1"/>
    </source>
</evidence>
<dbReference type="CDD" id="cd02440">
    <property type="entry name" value="AdoMet_MTases"/>
    <property type="match status" value="1"/>
</dbReference>
<dbReference type="PIRSF" id="PIRSF003085">
    <property type="entry name" value="CMAS"/>
    <property type="match status" value="1"/>
</dbReference>
<dbReference type="EMBL" id="NPDT01000003">
    <property type="protein sequence ID" value="PJZ66042.1"/>
    <property type="molecule type" value="Genomic_DNA"/>
</dbReference>
<sequence length="432" mass="49922">MESDPIVKANVIEDSTGSWVGTLKIYERIFFSALSEMKRGSLRILFPDGSQRYLGDPNSIESSEFHHAIIQVKDAAFFKKLVLFGDIGLAESYMDGDWDTDDIRAIISWFILNVEKAPSVSGSKRNFLHLAFMNLGNRLLHLFRRNSVKGSRKNIVEHYDLGNDFYKKFLDPTMTYSCAYFQSVSQSLEEAQVAKMENLCKKLRLKPTDHVLEIGTGWAGFSTYAVRKYGCKITSYTISEEQYSYAREKIESLGFSDKIEVRLEDYRKVEGSYDKIVTVEMLEAVGHEYFEDFFSMCDRVLKKDGIMVHQIITCPDSRYDSFRKGIDFIQKHIFPGSLIPSIARINRAINRTSDMFLFELEDIGRNYDRTLMAWQKGLEDNISSIRSMGYGESFIRKWKYYFSYCAAAFHMRNISVVQAVYTRPNNRELNSP</sequence>
<keyword evidence="4" id="KW-0949">S-adenosyl-L-methionine</keyword>
<dbReference type="GO" id="GO:0008168">
    <property type="term" value="F:methyltransferase activity"/>
    <property type="evidence" value="ECO:0007669"/>
    <property type="project" value="UniProtKB-KW"/>
</dbReference>